<dbReference type="InterPro" id="IPR037175">
    <property type="entry name" value="KFase_sf"/>
</dbReference>
<dbReference type="Pfam" id="PF04199">
    <property type="entry name" value="Cyclase"/>
    <property type="match status" value="1"/>
</dbReference>
<dbReference type="RefSeq" id="WP_261892475.1">
    <property type="nucleotide sequence ID" value="NZ_AP024895.1"/>
</dbReference>
<proteinExistence type="predicted"/>
<dbReference type="Proteomes" id="UP001304071">
    <property type="component" value="Chromosome 1"/>
</dbReference>
<dbReference type="EMBL" id="CP138203">
    <property type="protein sequence ID" value="WPC72765.1"/>
    <property type="molecule type" value="Genomic_DNA"/>
</dbReference>
<dbReference type="Gene3D" id="3.50.30.50">
    <property type="entry name" value="Putative cyclase"/>
    <property type="match status" value="1"/>
</dbReference>
<organism evidence="1 2">
    <name type="scientific">Vibrio porteresiae DSM 19223</name>
    <dbReference type="NCBI Taxonomy" id="1123496"/>
    <lineage>
        <taxon>Bacteria</taxon>
        <taxon>Pseudomonadati</taxon>
        <taxon>Pseudomonadota</taxon>
        <taxon>Gammaproteobacteria</taxon>
        <taxon>Vibrionales</taxon>
        <taxon>Vibrionaceae</taxon>
        <taxon>Vibrio</taxon>
    </lineage>
</organism>
<keyword evidence="2" id="KW-1185">Reference proteome</keyword>
<reference evidence="1 2" key="1">
    <citation type="submission" date="2023-11" db="EMBL/GenBank/DDBJ databases">
        <title>Plant-associative lifestyle of Vibrio porteresiae and its evolutionary dynamics.</title>
        <authorList>
            <person name="Rameshkumar N."/>
            <person name="Kirti K."/>
        </authorList>
    </citation>
    <scope>NUCLEOTIDE SEQUENCE [LARGE SCALE GENOMIC DNA]</scope>
    <source>
        <strain evidence="1 2">MSSRF30</strain>
    </source>
</reference>
<gene>
    <name evidence="1" type="ORF">R8Z52_11570</name>
</gene>
<accession>A0ABZ0QA14</accession>
<evidence type="ECO:0000313" key="2">
    <source>
        <dbReference type="Proteomes" id="UP001304071"/>
    </source>
</evidence>
<evidence type="ECO:0000313" key="1">
    <source>
        <dbReference type="EMBL" id="WPC72765.1"/>
    </source>
</evidence>
<dbReference type="PANTHER" id="PTHR31118">
    <property type="entry name" value="CYCLASE-LIKE PROTEIN 2"/>
    <property type="match status" value="1"/>
</dbReference>
<sequence>MTQTVKPTPVKEFIELNHQIQHGMETYPGLSHVDIFEHAPRFENSALIDGMSLFGISGTYIDSPFHEDPNGHKICDYPLEKLVNLPVVVVNKPTERIFYEAIDFAGLELKGCAVLLNTQHDQHFGTADYGENCPYLSNEAAEYLVSQGVALVGIDSPLVDNIKNPNAEIPVHNILLSHGVVICEDMTNIAAVNGKNAYLTAVPPRVPMASFPARVFAAVY</sequence>
<dbReference type="InterPro" id="IPR007325">
    <property type="entry name" value="KFase/CYL"/>
</dbReference>
<name>A0ABZ0QA14_9VIBR</name>
<protein>
    <submittedName>
        <fullName evidence="1">Cyclase family protein</fullName>
    </submittedName>
</protein>
<dbReference type="SUPFAM" id="SSF102198">
    <property type="entry name" value="Putative cyclase"/>
    <property type="match status" value="1"/>
</dbReference>
<dbReference type="PANTHER" id="PTHR31118:SF12">
    <property type="entry name" value="CYCLASE-LIKE PROTEIN 2"/>
    <property type="match status" value="1"/>
</dbReference>